<reference evidence="1" key="1">
    <citation type="journal article" date="2014" name="Front. Microbiol.">
        <title>High frequency of phylogenetically diverse reductive dehalogenase-homologous genes in deep subseafloor sedimentary metagenomes.</title>
        <authorList>
            <person name="Kawai M."/>
            <person name="Futagami T."/>
            <person name="Toyoda A."/>
            <person name="Takaki Y."/>
            <person name="Nishi S."/>
            <person name="Hori S."/>
            <person name="Arai W."/>
            <person name="Tsubouchi T."/>
            <person name="Morono Y."/>
            <person name="Uchiyama I."/>
            <person name="Ito T."/>
            <person name="Fujiyama A."/>
            <person name="Inagaki F."/>
            <person name="Takami H."/>
        </authorList>
    </citation>
    <scope>NUCLEOTIDE SEQUENCE</scope>
    <source>
        <strain evidence="1">Expedition CK06-06</strain>
    </source>
</reference>
<dbReference type="EMBL" id="BARS01006081">
    <property type="protein sequence ID" value="GAF82967.1"/>
    <property type="molecule type" value="Genomic_DNA"/>
</dbReference>
<accession>X0T4A0</accession>
<protein>
    <submittedName>
        <fullName evidence="1">Uncharacterized protein</fullName>
    </submittedName>
</protein>
<dbReference type="AlphaFoldDB" id="X0T4A0"/>
<proteinExistence type="predicted"/>
<organism evidence="1">
    <name type="scientific">marine sediment metagenome</name>
    <dbReference type="NCBI Taxonomy" id="412755"/>
    <lineage>
        <taxon>unclassified sequences</taxon>
        <taxon>metagenomes</taxon>
        <taxon>ecological metagenomes</taxon>
    </lineage>
</organism>
<sequence>MRNLSSPHGKISTVQFFSDGLNNTLRGCVNKFENAGYRVQFVPTAGQPAVWFGHYELVGQSAIVDFAEQLSSVKEL</sequence>
<comment type="caution">
    <text evidence="1">The sequence shown here is derived from an EMBL/GenBank/DDBJ whole genome shotgun (WGS) entry which is preliminary data.</text>
</comment>
<name>X0T4A0_9ZZZZ</name>
<evidence type="ECO:0000313" key="1">
    <source>
        <dbReference type="EMBL" id="GAF82967.1"/>
    </source>
</evidence>
<gene>
    <name evidence="1" type="ORF">S01H1_11894</name>
</gene>